<dbReference type="EMBL" id="CP068985">
    <property type="protein sequence ID" value="QYC39639.1"/>
    <property type="molecule type" value="Genomic_DNA"/>
</dbReference>
<evidence type="ECO:0000256" key="1">
    <source>
        <dbReference type="SAM" id="MobiDB-lite"/>
    </source>
</evidence>
<keyword evidence="3" id="KW-1185">Reference proteome</keyword>
<reference evidence="2 3" key="1">
    <citation type="journal article" date="2021" name="ACS Chem. Biol.">
        <title>Genomic-Led Discovery of a Novel Glycopeptide Antibiotic by Nonomuraea coxensis DSM 45129.</title>
        <authorList>
            <person name="Yushchuk O."/>
            <person name="Vior N.M."/>
            <person name="Andreo-Vidal A."/>
            <person name="Berini F."/>
            <person name="Ruckert C."/>
            <person name="Busche T."/>
            <person name="Binda E."/>
            <person name="Kalinowski J."/>
            <person name="Truman A.W."/>
            <person name="Marinelli F."/>
        </authorList>
    </citation>
    <scope>NUCLEOTIDE SEQUENCE [LARGE SCALE GENOMIC DNA]</scope>
    <source>
        <strain evidence="2 3">DSM 45129</strain>
    </source>
</reference>
<feature type="region of interest" description="Disordered" evidence="1">
    <location>
        <begin position="234"/>
        <end position="253"/>
    </location>
</feature>
<protein>
    <submittedName>
        <fullName evidence="2">Uncharacterized protein</fullName>
    </submittedName>
</protein>
<feature type="region of interest" description="Disordered" evidence="1">
    <location>
        <begin position="191"/>
        <end position="210"/>
    </location>
</feature>
<accession>A0ABX8TXG9</accession>
<name>A0ABX8TXG9_9ACTN</name>
<dbReference type="Proteomes" id="UP000824681">
    <property type="component" value="Chromosome"/>
</dbReference>
<proteinExistence type="predicted"/>
<gene>
    <name evidence="2" type="ORF">Nocox_10095</name>
</gene>
<evidence type="ECO:0000313" key="3">
    <source>
        <dbReference type="Proteomes" id="UP000824681"/>
    </source>
</evidence>
<organism evidence="2 3">
    <name type="scientific">Nonomuraea coxensis DSM 45129</name>
    <dbReference type="NCBI Taxonomy" id="1122611"/>
    <lineage>
        <taxon>Bacteria</taxon>
        <taxon>Bacillati</taxon>
        <taxon>Actinomycetota</taxon>
        <taxon>Actinomycetes</taxon>
        <taxon>Streptosporangiales</taxon>
        <taxon>Streptosporangiaceae</taxon>
        <taxon>Nonomuraea</taxon>
    </lineage>
</organism>
<evidence type="ECO:0000313" key="2">
    <source>
        <dbReference type="EMBL" id="QYC39639.1"/>
    </source>
</evidence>
<sequence>MCIASKGRFPSSAHENLMPRVGRYGRQPASARRGCGPMPSPRQKITAMLPRRSRAKRSWSRRWFSDRGAQPGVVVGRRAAREGWSTSRAPGRGARIPGPRLRLGIRALCQHLSPMPAGLFCQRRRQAPYDLGPREGEQRSRGGLLLEDVPSRAEHDRGRPHASGVTFSHEVESDLLIVGTADGRCGAEGTPAVYGTGERSSPVRATDAGGVIRGRGTRHREHLEIPEYECRVRPGSAAAGEPGSRGCDCVRSR</sequence>